<reference evidence="2 3" key="1">
    <citation type="journal article" date="2016" name="Nat. Commun.">
        <title>Thousands of microbial genomes shed light on interconnected biogeochemical processes in an aquifer system.</title>
        <authorList>
            <person name="Anantharaman K."/>
            <person name="Brown C.T."/>
            <person name="Hug L.A."/>
            <person name="Sharon I."/>
            <person name="Castelle C.J."/>
            <person name="Probst A.J."/>
            <person name="Thomas B.C."/>
            <person name="Singh A."/>
            <person name="Wilkins M.J."/>
            <person name="Karaoz U."/>
            <person name="Brodie E.L."/>
            <person name="Williams K.H."/>
            <person name="Hubbard S.S."/>
            <person name="Banfield J.F."/>
        </authorList>
    </citation>
    <scope>NUCLEOTIDE SEQUENCE [LARGE SCALE GENOMIC DNA]</scope>
</reference>
<proteinExistence type="predicted"/>
<accession>A0A1F8EJR3</accession>
<comment type="caution">
    <text evidence="2">The sequence shown here is derived from an EMBL/GenBank/DDBJ whole genome shotgun (WGS) entry which is preliminary data.</text>
</comment>
<keyword evidence="1" id="KW-0812">Transmembrane</keyword>
<evidence type="ECO:0000313" key="3">
    <source>
        <dbReference type="Proteomes" id="UP000177117"/>
    </source>
</evidence>
<name>A0A1F8EJR3_9BACT</name>
<feature type="transmembrane region" description="Helical" evidence="1">
    <location>
        <begin position="15"/>
        <end position="37"/>
    </location>
</feature>
<feature type="transmembrane region" description="Helical" evidence="1">
    <location>
        <begin position="58"/>
        <end position="83"/>
    </location>
</feature>
<sequence>MNQFENFTLQSVPKIFAGLACYAVRFAIIIFVVWMVYTGIRFLLSRGDPTAYGEAKKMFFYSLVGGLVIYGVYTIILTISLLVTGSTNLPWVPLSCS</sequence>
<keyword evidence="1" id="KW-1133">Transmembrane helix</keyword>
<keyword evidence="1" id="KW-0472">Membrane</keyword>
<organism evidence="2 3">
    <name type="scientific">Candidatus Yanofskybacteria bacterium RIFCSPHIGHO2_01_FULL_41_53</name>
    <dbReference type="NCBI Taxonomy" id="1802663"/>
    <lineage>
        <taxon>Bacteria</taxon>
        <taxon>Candidatus Yanofskyibacteriota</taxon>
    </lineage>
</organism>
<gene>
    <name evidence="2" type="ORF">A2650_04565</name>
</gene>
<evidence type="ECO:0000313" key="2">
    <source>
        <dbReference type="EMBL" id="OGN00276.1"/>
    </source>
</evidence>
<dbReference type="EMBL" id="MGJD01000024">
    <property type="protein sequence ID" value="OGN00276.1"/>
    <property type="molecule type" value="Genomic_DNA"/>
</dbReference>
<evidence type="ECO:0000256" key="1">
    <source>
        <dbReference type="SAM" id="Phobius"/>
    </source>
</evidence>
<protein>
    <submittedName>
        <fullName evidence="2">Uncharacterized protein</fullName>
    </submittedName>
</protein>
<dbReference type="Proteomes" id="UP000177117">
    <property type="component" value="Unassembled WGS sequence"/>
</dbReference>
<dbReference type="AlphaFoldDB" id="A0A1F8EJR3"/>